<comment type="similarity">
    <text evidence="2">Belongs to the UPP synthase family.</text>
</comment>
<dbReference type="Pfam" id="PF01255">
    <property type="entry name" value="Prenyltransf"/>
    <property type="match status" value="1"/>
</dbReference>
<feature type="binding site" evidence="2">
    <location>
        <position position="217"/>
    </location>
    <ligand>
        <name>substrate</name>
    </ligand>
</feature>
<feature type="binding site" evidence="2">
    <location>
        <position position="93"/>
    </location>
    <ligand>
        <name>substrate</name>
    </ligand>
</feature>
<evidence type="ECO:0000313" key="4">
    <source>
        <dbReference type="Proteomes" id="UP001215956"/>
    </source>
</evidence>
<keyword evidence="1 2" id="KW-0808">Transferase</keyword>
<feature type="binding site" evidence="2">
    <location>
        <begin position="89"/>
        <end position="91"/>
    </location>
    <ligand>
        <name>substrate</name>
    </ligand>
</feature>
<accession>A0ABT5XFJ6</accession>
<dbReference type="EC" id="2.5.1.89" evidence="2"/>
<feature type="binding site" evidence="2">
    <location>
        <begin position="45"/>
        <end position="48"/>
    </location>
    <ligand>
        <name>substrate</name>
    </ligand>
</feature>
<keyword evidence="4" id="KW-1185">Reference proteome</keyword>
<dbReference type="InterPro" id="IPR018520">
    <property type="entry name" value="UPP_synth-like_CS"/>
</dbReference>
<proteinExistence type="inferred from homology"/>
<feature type="binding site" evidence="2">
    <location>
        <position position="44"/>
    </location>
    <ligand>
        <name>Mg(2+)</name>
        <dbReference type="ChEBI" id="CHEBI:18420"/>
    </ligand>
</feature>
<comment type="caution">
    <text evidence="2">Lacks conserved residue(s) required for the propagation of feature annotation.</text>
</comment>
<feature type="binding site" evidence="2">
    <location>
        <position position="61"/>
    </location>
    <ligand>
        <name>substrate</name>
    </ligand>
</feature>
<feature type="active site" evidence="2">
    <location>
        <position position="44"/>
    </location>
</feature>
<evidence type="ECO:0000313" key="3">
    <source>
        <dbReference type="EMBL" id="MDF0593277.1"/>
    </source>
</evidence>
<organism evidence="3 4">
    <name type="scientific">Candidatus Methanocrinis alkalitolerans</name>
    <dbReference type="NCBI Taxonomy" id="3033395"/>
    <lineage>
        <taxon>Archaea</taxon>
        <taxon>Methanobacteriati</taxon>
        <taxon>Methanobacteriota</taxon>
        <taxon>Stenosarchaea group</taxon>
        <taxon>Methanomicrobia</taxon>
        <taxon>Methanotrichales</taxon>
        <taxon>Methanotrichaceae</taxon>
        <taxon>Methanocrinis</taxon>
    </lineage>
</organism>
<comment type="catalytic activity">
    <reaction evidence="2">
        <text>geranylgeranyl diphosphate + 7 isopentenyl diphosphate = tri-trans,hepta-cis-undecaprenyl diphosphate + 7 diphosphate</text>
        <dbReference type="Rhea" id="RHEA:27622"/>
        <dbReference type="ChEBI" id="CHEBI:33019"/>
        <dbReference type="ChEBI" id="CHEBI:57533"/>
        <dbReference type="ChEBI" id="CHEBI:60388"/>
        <dbReference type="ChEBI" id="CHEBI:128769"/>
        <dbReference type="EC" id="2.5.1.89"/>
    </reaction>
</comment>
<protein>
    <recommendedName>
        <fullName evidence="2">Tritrans,polycis-undecaprenyl-diphosphate synthase (geranylgeranyl-diphosphate specific)</fullName>
        <ecNumber evidence="2">2.5.1.89</ecNumber>
    </recommendedName>
    <alternativeName>
        <fullName evidence="2">Undecaprenyl diphosphate synthase</fullName>
        <shortName evidence="2">UDS</shortName>
    </alternativeName>
    <alternativeName>
        <fullName evidence="2">Undecaprenyl pyrophosphate synthase</fullName>
        <shortName evidence="2">UPP synthase</shortName>
    </alternativeName>
</protein>
<dbReference type="PANTHER" id="PTHR10291">
    <property type="entry name" value="DEHYDRODOLICHYL DIPHOSPHATE SYNTHASE FAMILY MEMBER"/>
    <property type="match status" value="1"/>
</dbReference>
<keyword evidence="2" id="KW-0460">Magnesium</keyword>
<dbReference type="CDD" id="cd00475">
    <property type="entry name" value="Cis_IPPS"/>
    <property type="match status" value="1"/>
</dbReference>
<dbReference type="Proteomes" id="UP001215956">
    <property type="component" value="Unassembled WGS sequence"/>
</dbReference>
<comment type="function">
    <text evidence="2">Catalyzes the sequential condensation of isopentenyl diphosphate (IPP) with geranylgeranyl diphosphate (GGPP) to yield (2Z,6Z,10Z,14Z,18Z,22Z,26Z,30E,34E,38E)-undecaprenyl diphosphate (tritrans,heptacis-UPP). It is probably the precursor of glycosyl carrier lipids.</text>
</comment>
<evidence type="ECO:0000256" key="1">
    <source>
        <dbReference type="ARBA" id="ARBA00022679"/>
    </source>
</evidence>
<dbReference type="EMBL" id="JARFPL010000017">
    <property type="protein sequence ID" value="MDF0593277.1"/>
    <property type="molecule type" value="Genomic_DNA"/>
</dbReference>
<dbReference type="PROSITE" id="PS01066">
    <property type="entry name" value="UPP_SYNTHASE"/>
    <property type="match status" value="1"/>
</dbReference>
<comment type="caution">
    <text evidence="3">The sequence shown here is derived from an EMBL/GenBank/DDBJ whole genome shotgun (WGS) entry which is preliminary data.</text>
</comment>
<feature type="binding site" evidence="2">
    <location>
        <position position="95"/>
    </location>
    <ligand>
        <name>substrate</name>
    </ligand>
</feature>
<sequence>MQMDFSRSLLAVSSRGPFRTLCEGPLKRSLLRDGLPDHVAIIQDGNRRYARMKGFSSFNGHSRGAETTEMVGDWCLELGIKHLSVYTFSTENFDRDEAEKEYLFELIERKLLELAASEKVHKNRIRVRAIGRIGLLPSRLQEAIRKAEAATCGYDGMHFNLALAYGGKSEIADAARSLAREVKEGRLKPLDLDEDAVASHLYPMGGEPLPQVDLVIRTGGEVRTSNFLPWQANGSSSPVHFCAPYWPEFGRVEFFRAIRTYQGCRRRGRRSNQQA</sequence>
<gene>
    <name evidence="2 3" type="primary">uppS</name>
    <name evidence="3" type="ORF">P0O24_06745</name>
</gene>
<dbReference type="GO" id="GO:0016740">
    <property type="term" value="F:transferase activity"/>
    <property type="evidence" value="ECO:0007669"/>
    <property type="project" value="UniProtKB-KW"/>
</dbReference>
<reference evidence="3 4" key="1">
    <citation type="submission" date="2023-03" db="EMBL/GenBank/DDBJ databases">
        <title>Whole genome sequencing of Methanotrichaceae archaeon M04Ac.</title>
        <authorList>
            <person name="Khomyakova M.A."/>
            <person name="Merkel A.Y."/>
            <person name="Slobodkin A.I."/>
        </authorList>
    </citation>
    <scope>NUCLEOTIDE SEQUENCE [LARGE SCALE GENOMIC DNA]</scope>
    <source>
        <strain evidence="3 4">M04Ac</strain>
    </source>
</reference>
<keyword evidence="2" id="KW-0479">Metal-binding</keyword>
<feature type="active site" description="Proton acceptor" evidence="2">
    <location>
        <position position="92"/>
    </location>
</feature>
<dbReference type="InterPro" id="IPR001441">
    <property type="entry name" value="UPP_synth-like"/>
</dbReference>
<comment type="cofactor">
    <cofactor evidence="2">
        <name>Mg(2+)</name>
        <dbReference type="ChEBI" id="CHEBI:18420"/>
    </cofactor>
    <text evidence="2">Binds 2 magnesium ions per subunit.</text>
</comment>
<dbReference type="HAMAP" id="MF_01139">
    <property type="entry name" value="ISPT"/>
    <property type="match status" value="1"/>
</dbReference>
<name>A0ABT5XFJ6_9EURY</name>
<evidence type="ECO:0000256" key="2">
    <source>
        <dbReference type="HAMAP-Rule" id="MF_01139"/>
    </source>
</evidence>
<dbReference type="Gene3D" id="3.40.1180.10">
    <property type="entry name" value="Decaprenyl diphosphate synthase-like"/>
    <property type="match status" value="1"/>
</dbReference>
<dbReference type="InterPro" id="IPR036424">
    <property type="entry name" value="UPP_synth-like_sf"/>
</dbReference>
<dbReference type="PANTHER" id="PTHR10291:SF43">
    <property type="entry name" value="DEHYDRODOLICHYL DIPHOSPHATE SYNTHASE COMPLEX SUBUNIT DHDDS"/>
    <property type="match status" value="1"/>
</dbReference>
<comment type="subunit">
    <text evidence="2">Homodimer.</text>
</comment>
<dbReference type="NCBIfam" id="TIGR00055">
    <property type="entry name" value="uppS"/>
    <property type="match status" value="1"/>
</dbReference>
<feature type="binding site" evidence="2">
    <location>
        <begin position="223"/>
        <end position="225"/>
    </location>
    <ligand>
        <name>substrate</name>
    </ligand>
</feature>
<dbReference type="SUPFAM" id="SSF64005">
    <property type="entry name" value="Undecaprenyl diphosphate synthase"/>
    <property type="match status" value="1"/>
</dbReference>